<evidence type="ECO:0008006" key="9">
    <source>
        <dbReference type="Google" id="ProtNLM"/>
    </source>
</evidence>
<evidence type="ECO:0000256" key="3">
    <source>
        <dbReference type="ARBA" id="ARBA00022692"/>
    </source>
</evidence>
<feature type="transmembrane region" description="Helical" evidence="6">
    <location>
        <begin position="99"/>
        <end position="120"/>
    </location>
</feature>
<feature type="transmembrane region" description="Helical" evidence="6">
    <location>
        <begin position="12"/>
        <end position="34"/>
    </location>
</feature>
<keyword evidence="4 6" id="KW-1133">Transmembrane helix</keyword>
<comment type="subcellular location">
    <subcellularLocation>
        <location evidence="1">Cell membrane</location>
        <topology evidence="1">Multi-pass membrane protein</topology>
    </subcellularLocation>
</comment>
<keyword evidence="3 6" id="KW-0812">Transmembrane</keyword>
<dbReference type="STRING" id="1156395.DBT_0693"/>
<evidence type="ECO:0000313" key="8">
    <source>
        <dbReference type="Proteomes" id="UP000093080"/>
    </source>
</evidence>
<dbReference type="InterPro" id="IPR005598">
    <property type="entry name" value="ATP_synth_I"/>
</dbReference>
<dbReference type="AlphaFoldDB" id="A0A1B9F730"/>
<evidence type="ECO:0000256" key="2">
    <source>
        <dbReference type="ARBA" id="ARBA00022475"/>
    </source>
</evidence>
<accession>A0A1B9F730</accession>
<reference evidence="7 8" key="1">
    <citation type="submission" date="2016-06" db="EMBL/GenBank/DDBJ databases">
        <title>Respiratory ammonification of nitrate coupled to the oxidation of elemental sulfur in deep-sea autotrophic thermophilic bacteria.</title>
        <authorList>
            <person name="Slobodkina G.B."/>
            <person name="Mardanov A.V."/>
            <person name="Ravin N.V."/>
            <person name="Frolova A.A."/>
            <person name="Viryasiv M.B."/>
            <person name="Chernyh N.A."/>
            <person name="Bonch-Osmolovskaya E.A."/>
            <person name="Slobodkin A.I."/>
        </authorList>
    </citation>
    <scope>NUCLEOTIDE SEQUENCE [LARGE SCALE GENOMIC DNA]</scope>
    <source>
        <strain evidence="7 8">S69</strain>
    </source>
</reference>
<keyword evidence="8" id="KW-1185">Reference proteome</keyword>
<name>A0A1B9F730_9BACT</name>
<dbReference type="Proteomes" id="UP000093080">
    <property type="component" value="Unassembled WGS sequence"/>
</dbReference>
<evidence type="ECO:0000256" key="6">
    <source>
        <dbReference type="SAM" id="Phobius"/>
    </source>
</evidence>
<evidence type="ECO:0000256" key="1">
    <source>
        <dbReference type="ARBA" id="ARBA00004651"/>
    </source>
</evidence>
<dbReference type="Pfam" id="PF03899">
    <property type="entry name" value="ATP-synt_I"/>
    <property type="match status" value="1"/>
</dbReference>
<organism evidence="7 8">
    <name type="scientific">Dissulfuribacter thermophilus</name>
    <dbReference type="NCBI Taxonomy" id="1156395"/>
    <lineage>
        <taxon>Bacteria</taxon>
        <taxon>Pseudomonadati</taxon>
        <taxon>Thermodesulfobacteriota</taxon>
        <taxon>Dissulfuribacteria</taxon>
        <taxon>Dissulfuribacterales</taxon>
        <taxon>Dissulfuribacteraceae</taxon>
        <taxon>Dissulfuribacter</taxon>
    </lineage>
</organism>
<keyword evidence="2" id="KW-1003">Cell membrane</keyword>
<proteinExistence type="predicted"/>
<evidence type="ECO:0000313" key="7">
    <source>
        <dbReference type="EMBL" id="OCC15768.1"/>
    </source>
</evidence>
<feature type="transmembrane region" description="Helical" evidence="6">
    <location>
        <begin position="40"/>
        <end position="59"/>
    </location>
</feature>
<evidence type="ECO:0000256" key="4">
    <source>
        <dbReference type="ARBA" id="ARBA00022989"/>
    </source>
</evidence>
<dbReference type="RefSeq" id="WP_067616406.1">
    <property type="nucleotide sequence ID" value="NZ_MAGO01000003.1"/>
</dbReference>
<dbReference type="GO" id="GO:0005886">
    <property type="term" value="C:plasma membrane"/>
    <property type="evidence" value="ECO:0007669"/>
    <property type="project" value="UniProtKB-SubCell"/>
</dbReference>
<protein>
    <recommendedName>
        <fullName evidence="9">ATP synthase protein I2</fullName>
    </recommendedName>
</protein>
<keyword evidence="5 6" id="KW-0472">Membrane</keyword>
<comment type="caution">
    <text evidence="7">The sequence shown here is derived from an EMBL/GenBank/DDBJ whole genome shotgun (WGS) entry which is preliminary data.</text>
</comment>
<dbReference type="EMBL" id="MAGO01000003">
    <property type="protein sequence ID" value="OCC15768.1"/>
    <property type="molecule type" value="Genomic_DNA"/>
</dbReference>
<sequence length="131" mass="14557">MLMWIGELDEGLAKRFLIGIWFILVALLAGANVWWTPEGVRGIALGGVVAALNAVGVLRDTKRIVKWRSQIVYFIGMFTRLLLAIIVIGTFVLKFPGKFSLVGIFVGVSVVPITFFLLVIQMKLVRKKNPN</sequence>
<gene>
    <name evidence="7" type="ORF">DBT_0693</name>
</gene>
<feature type="transmembrane region" description="Helical" evidence="6">
    <location>
        <begin position="71"/>
        <end position="93"/>
    </location>
</feature>
<evidence type="ECO:0000256" key="5">
    <source>
        <dbReference type="ARBA" id="ARBA00023136"/>
    </source>
</evidence>